<feature type="region of interest" description="Disordered" evidence="1">
    <location>
        <begin position="1104"/>
        <end position="1175"/>
    </location>
</feature>
<dbReference type="PANTHER" id="PTHR15992">
    <property type="entry name" value="HOLLIDAY JUNCTION RECOGNITION PROTEIN"/>
    <property type="match status" value="1"/>
</dbReference>
<evidence type="ECO:0000256" key="1">
    <source>
        <dbReference type="SAM" id="MobiDB-lite"/>
    </source>
</evidence>
<dbReference type="Gene3D" id="1.10.10.60">
    <property type="entry name" value="Homeodomain-like"/>
    <property type="match status" value="1"/>
</dbReference>
<feature type="compositionally biased region" description="Polar residues" evidence="1">
    <location>
        <begin position="714"/>
        <end position="729"/>
    </location>
</feature>
<dbReference type="OrthoDB" id="2420608at2759"/>
<dbReference type="GO" id="GO:0042393">
    <property type="term" value="F:histone binding"/>
    <property type="evidence" value="ECO:0007669"/>
    <property type="project" value="InterPro"/>
</dbReference>
<evidence type="ECO:0000313" key="4">
    <source>
        <dbReference type="Proteomes" id="UP000242519"/>
    </source>
</evidence>
<protein>
    <recommendedName>
        <fullName evidence="2">TERF2-interacting telomeric protein 1 Myb domain-containing protein</fullName>
    </recommendedName>
</protein>
<evidence type="ECO:0000259" key="2">
    <source>
        <dbReference type="Pfam" id="PF08914"/>
    </source>
</evidence>
<dbReference type="Pfam" id="PF08914">
    <property type="entry name" value="Myb_Rap1"/>
    <property type="match status" value="1"/>
</dbReference>
<feature type="compositionally biased region" description="Basic and acidic residues" evidence="1">
    <location>
        <begin position="544"/>
        <end position="554"/>
    </location>
</feature>
<name>A0A218YY07_9HELO</name>
<feature type="region of interest" description="Disordered" evidence="1">
    <location>
        <begin position="315"/>
        <end position="356"/>
    </location>
</feature>
<dbReference type="InterPro" id="IPR009072">
    <property type="entry name" value="Histone-fold"/>
</dbReference>
<feature type="compositionally biased region" description="Polar residues" evidence="1">
    <location>
        <begin position="747"/>
        <end position="757"/>
    </location>
</feature>
<feature type="compositionally biased region" description="Acidic residues" evidence="1">
    <location>
        <begin position="34"/>
        <end position="51"/>
    </location>
</feature>
<feature type="region of interest" description="Disordered" evidence="1">
    <location>
        <begin position="539"/>
        <end position="559"/>
    </location>
</feature>
<accession>A0A218YY07</accession>
<feature type="region of interest" description="Disordered" evidence="1">
    <location>
        <begin position="460"/>
        <end position="496"/>
    </location>
</feature>
<dbReference type="InterPro" id="IPR015010">
    <property type="entry name" value="TERF2IP_Myb"/>
</dbReference>
<dbReference type="Proteomes" id="UP000242519">
    <property type="component" value="Unassembled WGS sequence"/>
</dbReference>
<dbReference type="InterPro" id="IPR018465">
    <property type="entry name" value="Scm3/HJURP"/>
</dbReference>
<feature type="domain" description="TERF2-interacting telomeric protein 1 Myb" evidence="2">
    <location>
        <begin position="390"/>
        <end position="440"/>
    </location>
</feature>
<feature type="compositionally biased region" description="Basic and acidic residues" evidence="1">
    <location>
        <begin position="769"/>
        <end position="782"/>
    </location>
</feature>
<gene>
    <name evidence="3" type="ORF">B2J93_3796</name>
</gene>
<dbReference type="CDD" id="cd11655">
    <property type="entry name" value="rap1_myb-like"/>
    <property type="match status" value="1"/>
</dbReference>
<dbReference type="EMBL" id="MZNU01000332">
    <property type="protein sequence ID" value="OWP00270.1"/>
    <property type="molecule type" value="Genomic_DNA"/>
</dbReference>
<keyword evidence="4" id="KW-1185">Reference proteome</keyword>
<feature type="region of interest" description="Disordered" evidence="1">
    <location>
        <begin position="1204"/>
        <end position="1226"/>
    </location>
</feature>
<dbReference type="Pfam" id="PF10384">
    <property type="entry name" value="Scm3"/>
    <property type="match status" value="1"/>
</dbReference>
<sequence length="1285" mass="142694">MEPFPKRQKLHAASSRLFSQSFDDQYAYYDELGDDMVEEEEEYNNEDEEATPDARYDPEADLHQKRARLDEKLKSTFESIFEKYERNFDGVGDEIDMETGEIVVNNGHLMQMMGEQDAGEEYVARHAMRDYTEEPGHFPSSSFGEMEMVNSEDDDEDDEYGTSEDILDDMEEDDMILRGFVKANRFQQASLELGMSNTPLSRPKVRRQNVIPRPAVNKQLPSRADIMAQFGPQLGPQIVEYVSKQHVQEDGHVEPSFRASDRLEKAPVERKIEPTWRVPALSSAGPSKQVESVWHVPDLPSSAPIRRPAKYPTVIAPEESRSPSPEASRSIWAPTRTRVRRRRDADNNSLSREDSVTLGHTYTPLLHPQQNSISFGEVGFSSPEKNWPAFTAEEDDMMLHWVSKTQKQGFPLTIGRWREFQAEHPQHSAGSWRQRYTTKYTYLATKQVGDSVISNPEASAENMGHQSLPSISRTEPKYGVGPAPRQHPARVRKPAQTDPRILNWSEAVDSIEALDPILHAGILEDVRNANGNERFVQSTSIGQDARRVQDKSDTHAPSQEITPLQDDSHFFADAQNPSSLAVVSTLDQEDALIPCAPCPHADCRLLPTILYKLQRRENEEVSEICLHLFRVHHTTPFPCGEIGCPKTGEDGFFLQLDLIKHVRLRHKSVSSLQRLRGRVDPTLLEQQMKLASNHQDDSLPGMRANQYRDSDFMSTRNQDTQNISSSQAPSGFDPDRTVTPRGVAGRSTFTPRTSVSSLKVHHPSATSKLVREDSNLQDREILDSQADNSFRDERSSPPIIDEEPSRRRAGDSFQRPIHVLPGESPGMRTEADLSTGNIDFQRPRTSGSSVAHSHCFPRPRRTSLVNLPDVRVRGKGDLVASPPMLKSLAKASASSLSTNGHLQASTEEAFTPFASSTIKVVAKQSPVVETLTRNRVDAAYDFSDEEMAAPTPETVPLIPPVAKPMPKHLIEARAAASILNVSVGIKPGVKPLGNLPIATPESSTSIKRRVETGMKIKKAKPPLATPAAKILYRRAHSEGIDELSMGVEDFIMLSAQARTNPLPNLQMGIKHEEAADLTWRSVPAARKRKLDAFQGHETGCLGTADASGDISSTKRASSPSITQPMIKTESDGVPLPVVHPTLSKRRGRPPKPKITSLAVSPSSQTPPMPNLSLPVPIRTSTPLLDLTPVRNRRANAERIKEIADSDVEASPDCDSPSERLKHLPQVGGGNWNKNSLRAEGVAVLVKTPGGTMRRCGVEGFECGRSFCFRCSKETDEDQASKFRVA</sequence>
<organism evidence="3 4">
    <name type="scientific">Diplocarpon coronariae</name>
    <dbReference type="NCBI Taxonomy" id="2795749"/>
    <lineage>
        <taxon>Eukaryota</taxon>
        <taxon>Fungi</taxon>
        <taxon>Dikarya</taxon>
        <taxon>Ascomycota</taxon>
        <taxon>Pezizomycotina</taxon>
        <taxon>Leotiomycetes</taxon>
        <taxon>Helotiales</taxon>
        <taxon>Drepanopezizaceae</taxon>
        <taxon>Diplocarpon</taxon>
    </lineage>
</organism>
<dbReference type="GO" id="GO:0005634">
    <property type="term" value="C:nucleus"/>
    <property type="evidence" value="ECO:0007669"/>
    <property type="project" value="InterPro"/>
</dbReference>
<dbReference type="SUPFAM" id="SSF46689">
    <property type="entry name" value="Homeodomain-like"/>
    <property type="match status" value="1"/>
</dbReference>
<feature type="compositionally biased region" description="Basic and acidic residues" evidence="1">
    <location>
        <begin position="52"/>
        <end position="63"/>
    </location>
</feature>
<feature type="compositionally biased region" description="Polar residues" evidence="1">
    <location>
        <begin position="1109"/>
        <end position="1125"/>
    </location>
</feature>
<dbReference type="PANTHER" id="PTHR15992:SF5">
    <property type="entry name" value="HOLLIDAY JUNCTION RECOGNITION PROTEIN"/>
    <property type="match status" value="1"/>
</dbReference>
<feature type="compositionally biased region" description="Basic and acidic residues" evidence="1">
    <location>
        <begin position="343"/>
        <end position="355"/>
    </location>
</feature>
<feature type="region of interest" description="Disordered" evidence="1">
    <location>
        <begin position="34"/>
        <end position="63"/>
    </location>
</feature>
<dbReference type="InterPro" id="IPR009057">
    <property type="entry name" value="Homeodomain-like_sf"/>
</dbReference>
<proteinExistence type="predicted"/>
<feature type="region of interest" description="Disordered" evidence="1">
    <location>
        <begin position="714"/>
        <end position="810"/>
    </location>
</feature>
<dbReference type="GO" id="GO:0046982">
    <property type="term" value="F:protein heterodimerization activity"/>
    <property type="evidence" value="ECO:0007669"/>
    <property type="project" value="InterPro"/>
</dbReference>
<feature type="compositionally biased region" description="Polar residues" evidence="1">
    <location>
        <begin position="464"/>
        <end position="473"/>
    </location>
</feature>
<evidence type="ECO:0000313" key="3">
    <source>
        <dbReference type="EMBL" id="OWP00270.1"/>
    </source>
</evidence>
<feature type="compositionally biased region" description="Basic residues" evidence="1">
    <location>
        <begin position="1142"/>
        <end position="1151"/>
    </location>
</feature>
<dbReference type="InParanoid" id="A0A218YY07"/>
<dbReference type="Gene3D" id="1.10.20.10">
    <property type="entry name" value="Histone, subunit A"/>
    <property type="match status" value="1"/>
</dbReference>
<reference evidence="3 4" key="1">
    <citation type="submission" date="2017-04" db="EMBL/GenBank/DDBJ databases">
        <title>Draft genome sequence of Marssonina coronaria NL1: causal agent of apple blotch.</title>
        <authorList>
            <person name="Cheng Q."/>
        </authorList>
    </citation>
    <scope>NUCLEOTIDE SEQUENCE [LARGE SCALE GENOMIC DNA]</scope>
    <source>
        <strain evidence="3 4">NL1</strain>
    </source>
</reference>
<comment type="caution">
    <text evidence="3">The sequence shown here is derived from an EMBL/GenBank/DDBJ whole genome shotgun (WGS) entry which is preliminary data.</text>
</comment>